<dbReference type="InterPro" id="IPR023606">
    <property type="entry name" value="CoA-Trfase_III_dom_1_sf"/>
</dbReference>
<dbReference type="InterPro" id="IPR044855">
    <property type="entry name" value="CoA-Trfase_III_dom3_sf"/>
</dbReference>
<dbReference type="EMBL" id="LQOY01000080">
    <property type="protein sequence ID" value="ORV86723.1"/>
    <property type="molecule type" value="Genomic_DNA"/>
</dbReference>
<dbReference type="Gene3D" id="3.40.50.10540">
    <property type="entry name" value="Crotonobetainyl-coa:carnitine coa-transferase, domain 1"/>
    <property type="match status" value="1"/>
</dbReference>
<comment type="caution">
    <text evidence="1">The sequence shown here is derived from an EMBL/GenBank/DDBJ whole genome shotgun (WGS) entry which is preliminary data.</text>
</comment>
<protein>
    <submittedName>
        <fullName evidence="1">Carnitine dehydratase</fullName>
    </submittedName>
</protein>
<proteinExistence type="predicted"/>
<dbReference type="Gene3D" id="3.30.1540.10">
    <property type="entry name" value="formyl-coa transferase, domain 3"/>
    <property type="match status" value="1"/>
</dbReference>
<dbReference type="GO" id="GO:0003824">
    <property type="term" value="F:catalytic activity"/>
    <property type="evidence" value="ECO:0007669"/>
    <property type="project" value="InterPro"/>
</dbReference>
<reference evidence="1 2" key="1">
    <citation type="submission" date="2016-01" db="EMBL/GenBank/DDBJ databases">
        <title>The new phylogeny of the genus Mycobacterium.</title>
        <authorList>
            <person name="Tarcisio F."/>
            <person name="Conor M."/>
            <person name="Antonella G."/>
            <person name="Elisabetta G."/>
            <person name="Giulia F.S."/>
            <person name="Sara T."/>
            <person name="Anna F."/>
            <person name="Clotilde B."/>
            <person name="Roberto B."/>
            <person name="Veronica D.S."/>
            <person name="Fabio R."/>
            <person name="Monica P."/>
            <person name="Olivier J."/>
            <person name="Enrico T."/>
            <person name="Nicola S."/>
        </authorList>
    </citation>
    <scope>NUCLEOTIDE SEQUENCE [LARGE SCALE GENOMIC DNA]</scope>
    <source>
        <strain evidence="1 2">DSM 44160</strain>
    </source>
</reference>
<name>A0A1X1WJI8_MYCGO</name>
<gene>
    <name evidence="1" type="ORF">AWC08_23760</name>
</gene>
<dbReference type="AlphaFoldDB" id="A0A1X1WJI8"/>
<dbReference type="RefSeq" id="WP_069433173.1">
    <property type="nucleotide sequence ID" value="NZ_JACKSU010000096.1"/>
</dbReference>
<accession>A0A1X1WJI8</accession>
<dbReference type="Pfam" id="PF02515">
    <property type="entry name" value="CoA_transf_3"/>
    <property type="match status" value="1"/>
</dbReference>
<dbReference type="PANTHER" id="PTHR48228:SF2">
    <property type="entry name" value="E-CINNAMOYL-COA:R-PHENYLLACTATE COA TRANSFERASE LARGE SUBUNIT"/>
    <property type="match status" value="1"/>
</dbReference>
<sequence>MEGIRVLEVAQFTFVPAAGAILADWGADVVKVEHPTRGDTQRGFLNMGGIQINPDRHPLMEHPNRGKRSVGIDVSTPGGQEVLYELAKVSDVFLTNYLPSHRQKNKFDVEHIRAANPDIVYARGSAYGDKGPERGTGGYDGTAFWTRSGVGYALTPAELGGALGQGIPAFGDSIGGMFIAGGISAALLHRERTGEAIELDVSLLSTAWWAAGASVTQGMETGEVMRTPMPGSLAPSVNPFMGNYLTSDGGTINLCIISPTGLIRDTFEHLGIPAAADDPRFSEVLPLIQNADAAAKLIADAFAGKPFAYWRQHLKTMKGQWAPFQSLLDLAQDEQAIANDMITEVEVASGGAPFKVVRGPVQFNHEPLETIRAPQASEHTEIVLMEIGMDWDRIAALKDAGAIA</sequence>
<evidence type="ECO:0000313" key="1">
    <source>
        <dbReference type="EMBL" id="ORV86723.1"/>
    </source>
</evidence>
<dbReference type="InterPro" id="IPR003673">
    <property type="entry name" value="CoA-Trfase_fam_III"/>
</dbReference>
<dbReference type="SUPFAM" id="SSF89796">
    <property type="entry name" value="CoA-transferase family III (CaiB/BaiF)"/>
    <property type="match status" value="1"/>
</dbReference>
<keyword evidence="2" id="KW-1185">Reference proteome</keyword>
<dbReference type="Proteomes" id="UP000193928">
    <property type="component" value="Unassembled WGS sequence"/>
</dbReference>
<dbReference type="PANTHER" id="PTHR48228">
    <property type="entry name" value="SUCCINYL-COA--D-CITRAMALATE COA-TRANSFERASE"/>
    <property type="match status" value="1"/>
</dbReference>
<organism evidence="1 2">
    <name type="scientific">Mycobacterium gordonae</name>
    <dbReference type="NCBI Taxonomy" id="1778"/>
    <lineage>
        <taxon>Bacteria</taxon>
        <taxon>Bacillati</taxon>
        <taxon>Actinomycetota</taxon>
        <taxon>Actinomycetes</taxon>
        <taxon>Mycobacteriales</taxon>
        <taxon>Mycobacteriaceae</taxon>
        <taxon>Mycobacterium</taxon>
    </lineage>
</organism>
<dbReference type="InterPro" id="IPR050509">
    <property type="entry name" value="CoA-transferase_III"/>
</dbReference>
<evidence type="ECO:0000313" key="2">
    <source>
        <dbReference type="Proteomes" id="UP000193928"/>
    </source>
</evidence>